<dbReference type="PANTHER" id="PTHR43776:SF8">
    <property type="entry name" value="ABC TRANSPORTER, ATP-BINDING PROTEIN"/>
    <property type="match status" value="1"/>
</dbReference>
<keyword evidence="6" id="KW-1185">Reference proteome</keyword>
<dbReference type="Pfam" id="PF00005">
    <property type="entry name" value="ABC_tran"/>
    <property type="match status" value="1"/>
</dbReference>
<dbReference type="Proteomes" id="UP000587760">
    <property type="component" value="Unassembled WGS sequence"/>
</dbReference>
<dbReference type="CDD" id="cd03257">
    <property type="entry name" value="ABC_NikE_OppD_transporters"/>
    <property type="match status" value="1"/>
</dbReference>
<dbReference type="GO" id="GO:0016887">
    <property type="term" value="F:ATP hydrolysis activity"/>
    <property type="evidence" value="ECO:0007669"/>
    <property type="project" value="InterPro"/>
</dbReference>
<dbReference type="InterPro" id="IPR027417">
    <property type="entry name" value="P-loop_NTPase"/>
</dbReference>
<sequence length="348" mass="39763">MDKETVFSVQNVTMDFQISGKTFFSKKRTLRALNDVSFDLYKGESLAVVGESGCGKSTLCRIAMRFYKPTSGQMIYHDGSVHSFKGEALRTYRQKVQMIFQDPFSSLNPLHSIYYHLKRPLQLYHKLKGKELKEKMDEALEMVGLVPPEEQGRKNPHQLSGGQKQRAFLARIMAIGADIIFADEPTSMLDVSIRLGVLNLMNKLKREMGKSFLYITHDIATARYFSDRIIVLYSGHMVEWGDVDEVVKHPVHPYTKLLISAAPDPERETLAKLEVRDDVEKEVTMWTPESRGCPFRNRCPVAESRCADDFPEAVEVKPNQFVRCIHAKEWKTENNAASEKPERNQPVS</sequence>
<evidence type="ECO:0000313" key="5">
    <source>
        <dbReference type="EMBL" id="MBB6481611.1"/>
    </source>
</evidence>
<dbReference type="GO" id="GO:0005524">
    <property type="term" value="F:ATP binding"/>
    <property type="evidence" value="ECO:0007669"/>
    <property type="project" value="UniProtKB-KW"/>
</dbReference>
<organism evidence="5 6">
    <name type="scientific">Spirochaeta isovalerica</name>
    <dbReference type="NCBI Taxonomy" id="150"/>
    <lineage>
        <taxon>Bacteria</taxon>
        <taxon>Pseudomonadati</taxon>
        <taxon>Spirochaetota</taxon>
        <taxon>Spirochaetia</taxon>
        <taxon>Spirochaetales</taxon>
        <taxon>Spirochaetaceae</taxon>
        <taxon>Spirochaeta</taxon>
    </lineage>
</organism>
<dbReference type="PROSITE" id="PS00211">
    <property type="entry name" value="ABC_TRANSPORTER_1"/>
    <property type="match status" value="1"/>
</dbReference>
<dbReference type="Pfam" id="PF08352">
    <property type="entry name" value="oligo_HPY"/>
    <property type="match status" value="1"/>
</dbReference>
<dbReference type="PANTHER" id="PTHR43776">
    <property type="entry name" value="TRANSPORT ATP-BINDING PROTEIN"/>
    <property type="match status" value="1"/>
</dbReference>
<dbReference type="InterPro" id="IPR050319">
    <property type="entry name" value="ABC_transp_ATP-bind"/>
</dbReference>
<evidence type="ECO:0000313" key="6">
    <source>
        <dbReference type="Proteomes" id="UP000587760"/>
    </source>
</evidence>
<evidence type="ECO:0000259" key="4">
    <source>
        <dbReference type="PROSITE" id="PS50893"/>
    </source>
</evidence>
<dbReference type="Gene3D" id="3.40.50.300">
    <property type="entry name" value="P-loop containing nucleotide triphosphate hydrolases"/>
    <property type="match status" value="1"/>
</dbReference>
<evidence type="ECO:0000256" key="2">
    <source>
        <dbReference type="ARBA" id="ARBA00022741"/>
    </source>
</evidence>
<dbReference type="NCBIfam" id="TIGR01727">
    <property type="entry name" value="oligo_HPY"/>
    <property type="match status" value="1"/>
</dbReference>
<protein>
    <submittedName>
        <fullName evidence="5">Peptide/nickel transport system ATP-binding protein</fullName>
    </submittedName>
</protein>
<dbReference type="GO" id="GO:0015833">
    <property type="term" value="P:peptide transport"/>
    <property type="evidence" value="ECO:0007669"/>
    <property type="project" value="InterPro"/>
</dbReference>
<dbReference type="SMART" id="SM00382">
    <property type="entry name" value="AAA"/>
    <property type="match status" value="1"/>
</dbReference>
<reference evidence="5 6" key="1">
    <citation type="submission" date="2020-08" db="EMBL/GenBank/DDBJ databases">
        <title>Genomic Encyclopedia of Type Strains, Phase IV (KMG-IV): sequencing the most valuable type-strain genomes for metagenomic binning, comparative biology and taxonomic classification.</title>
        <authorList>
            <person name="Goeker M."/>
        </authorList>
    </citation>
    <scope>NUCLEOTIDE SEQUENCE [LARGE SCALE GENOMIC DNA]</scope>
    <source>
        <strain evidence="5 6">DSM 2461</strain>
    </source>
</reference>
<dbReference type="AlphaFoldDB" id="A0A841RE03"/>
<keyword evidence="1" id="KW-0813">Transport</keyword>
<name>A0A841RE03_9SPIO</name>
<accession>A0A841RE03</accession>
<comment type="caution">
    <text evidence="5">The sequence shown here is derived from an EMBL/GenBank/DDBJ whole genome shotgun (WGS) entry which is preliminary data.</text>
</comment>
<keyword evidence="3 5" id="KW-0067">ATP-binding</keyword>
<gene>
    <name evidence="5" type="ORF">HNR50_003291</name>
</gene>
<feature type="domain" description="ABC transporter" evidence="4">
    <location>
        <begin position="7"/>
        <end position="259"/>
    </location>
</feature>
<dbReference type="InterPro" id="IPR003439">
    <property type="entry name" value="ABC_transporter-like_ATP-bd"/>
</dbReference>
<dbReference type="RefSeq" id="WP_184747850.1">
    <property type="nucleotide sequence ID" value="NZ_JACHGJ010000007.1"/>
</dbReference>
<evidence type="ECO:0000256" key="3">
    <source>
        <dbReference type="ARBA" id="ARBA00022840"/>
    </source>
</evidence>
<dbReference type="InterPro" id="IPR003593">
    <property type="entry name" value="AAA+_ATPase"/>
</dbReference>
<dbReference type="SUPFAM" id="SSF52540">
    <property type="entry name" value="P-loop containing nucleoside triphosphate hydrolases"/>
    <property type="match status" value="1"/>
</dbReference>
<evidence type="ECO:0000256" key="1">
    <source>
        <dbReference type="ARBA" id="ARBA00022448"/>
    </source>
</evidence>
<proteinExistence type="predicted"/>
<dbReference type="InterPro" id="IPR017871">
    <property type="entry name" value="ABC_transporter-like_CS"/>
</dbReference>
<keyword evidence="2" id="KW-0547">Nucleotide-binding</keyword>
<dbReference type="InterPro" id="IPR013563">
    <property type="entry name" value="Oligopep_ABC_C"/>
</dbReference>
<dbReference type="GO" id="GO:0055085">
    <property type="term" value="P:transmembrane transport"/>
    <property type="evidence" value="ECO:0007669"/>
    <property type="project" value="UniProtKB-ARBA"/>
</dbReference>
<dbReference type="PROSITE" id="PS50893">
    <property type="entry name" value="ABC_TRANSPORTER_2"/>
    <property type="match status" value="1"/>
</dbReference>
<dbReference type="EMBL" id="JACHGJ010000007">
    <property type="protein sequence ID" value="MBB6481611.1"/>
    <property type="molecule type" value="Genomic_DNA"/>
</dbReference>